<reference evidence="2 3" key="1">
    <citation type="submission" date="2017-11" db="EMBL/GenBank/DDBJ databases">
        <title>De-novo sequencing of pomegranate (Punica granatum L.) genome.</title>
        <authorList>
            <person name="Akparov Z."/>
            <person name="Amiraslanov A."/>
            <person name="Hajiyeva S."/>
            <person name="Abbasov M."/>
            <person name="Kaur K."/>
            <person name="Hamwieh A."/>
            <person name="Solovyev V."/>
            <person name="Salamov A."/>
            <person name="Braich B."/>
            <person name="Kosarev P."/>
            <person name="Mahmoud A."/>
            <person name="Hajiyev E."/>
            <person name="Babayeva S."/>
            <person name="Izzatullayeva V."/>
            <person name="Mammadov A."/>
            <person name="Mammadov A."/>
            <person name="Sharifova S."/>
            <person name="Ojaghi J."/>
            <person name="Eynullazada K."/>
            <person name="Bayramov B."/>
            <person name="Abdulazimova A."/>
            <person name="Shahmuradov I."/>
        </authorList>
    </citation>
    <scope>NUCLEOTIDE SEQUENCE [LARGE SCALE GENOMIC DNA]</scope>
    <source>
        <strain evidence="3">cv. AG2017</strain>
        <tissue evidence="2">Leaf</tissue>
    </source>
</reference>
<evidence type="ECO:0000313" key="2">
    <source>
        <dbReference type="EMBL" id="PKI30859.1"/>
    </source>
</evidence>
<name>A0A2I0HGN4_PUNGR</name>
<accession>A0A2I0HGN4</accession>
<organism evidence="2 3">
    <name type="scientific">Punica granatum</name>
    <name type="common">Pomegranate</name>
    <dbReference type="NCBI Taxonomy" id="22663"/>
    <lineage>
        <taxon>Eukaryota</taxon>
        <taxon>Viridiplantae</taxon>
        <taxon>Streptophyta</taxon>
        <taxon>Embryophyta</taxon>
        <taxon>Tracheophyta</taxon>
        <taxon>Spermatophyta</taxon>
        <taxon>Magnoliopsida</taxon>
        <taxon>eudicotyledons</taxon>
        <taxon>Gunneridae</taxon>
        <taxon>Pentapetalae</taxon>
        <taxon>rosids</taxon>
        <taxon>malvids</taxon>
        <taxon>Myrtales</taxon>
        <taxon>Lythraceae</taxon>
        <taxon>Punica</taxon>
    </lineage>
</organism>
<evidence type="ECO:0000313" key="3">
    <source>
        <dbReference type="Proteomes" id="UP000233551"/>
    </source>
</evidence>
<feature type="non-terminal residue" evidence="2">
    <location>
        <position position="22"/>
    </location>
</feature>
<dbReference type="AlphaFoldDB" id="A0A2I0HGN4"/>
<dbReference type="EMBL" id="PGOL01023337">
    <property type="protein sequence ID" value="PKI30859.1"/>
    <property type="molecule type" value="Genomic_DNA"/>
</dbReference>
<dbReference type="Proteomes" id="UP000233551">
    <property type="component" value="Unassembled WGS sequence"/>
</dbReference>
<keyword evidence="3" id="KW-1185">Reference proteome</keyword>
<feature type="region of interest" description="Disordered" evidence="1">
    <location>
        <begin position="1"/>
        <end position="22"/>
    </location>
</feature>
<gene>
    <name evidence="2" type="ORF">CRG98_048750</name>
</gene>
<feature type="non-terminal residue" evidence="2">
    <location>
        <position position="1"/>
    </location>
</feature>
<evidence type="ECO:0000256" key="1">
    <source>
        <dbReference type="SAM" id="MobiDB-lite"/>
    </source>
</evidence>
<protein>
    <submittedName>
        <fullName evidence="2">Uncharacterized protein</fullName>
    </submittedName>
</protein>
<comment type="caution">
    <text evidence="2">The sequence shown here is derived from an EMBL/GenBank/DDBJ whole genome shotgun (WGS) entry which is preliminary data.</text>
</comment>
<sequence>AERRLDEMLVMAAPADSRPSFD</sequence>
<proteinExistence type="predicted"/>